<proteinExistence type="inferred from homology"/>
<dbReference type="Gene3D" id="2.40.30.170">
    <property type="match status" value="1"/>
</dbReference>
<dbReference type="InterPro" id="IPR006143">
    <property type="entry name" value="RND_pump_MFP"/>
</dbReference>
<dbReference type="PANTHER" id="PTHR30097">
    <property type="entry name" value="CATION EFFLUX SYSTEM PROTEIN CUSB"/>
    <property type="match status" value="1"/>
</dbReference>
<dbReference type="Gene3D" id="2.40.50.100">
    <property type="match status" value="1"/>
</dbReference>
<dbReference type="Pfam" id="PF25967">
    <property type="entry name" value="RND-MFP_C"/>
    <property type="match status" value="1"/>
</dbReference>
<evidence type="ECO:0000256" key="2">
    <source>
        <dbReference type="ARBA" id="ARBA00022448"/>
    </source>
</evidence>
<evidence type="ECO:0000259" key="7">
    <source>
        <dbReference type="Pfam" id="PF25973"/>
    </source>
</evidence>
<dbReference type="InterPro" id="IPR058792">
    <property type="entry name" value="Beta-barrel_RND_2"/>
</dbReference>
<protein>
    <submittedName>
        <fullName evidence="8">Efflux RND transporter periplasmic adaptor subunit</fullName>
    </submittedName>
</protein>
<feature type="domain" description="CusB-like beta-barrel" evidence="5">
    <location>
        <begin position="227"/>
        <end position="302"/>
    </location>
</feature>
<dbReference type="EMBL" id="RYFG02000105">
    <property type="protein sequence ID" value="TRW92900.1"/>
    <property type="molecule type" value="Genomic_DNA"/>
</dbReference>
<accession>A0ABY3C8P6</accession>
<dbReference type="InterPro" id="IPR058647">
    <property type="entry name" value="BSH_CzcB-like"/>
</dbReference>
<keyword evidence="2" id="KW-0813">Transport</keyword>
<keyword evidence="9" id="KW-1185">Reference proteome</keyword>
<dbReference type="Proteomes" id="UP000733744">
    <property type="component" value="Unassembled WGS sequence"/>
</dbReference>
<keyword evidence="4" id="KW-0732">Signal</keyword>
<dbReference type="PANTHER" id="PTHR30097:SF4">
    <property type="entry name" value="SLR6042 PROTEIN"/>
    <property type="match status" value="1"/>
</dbReference>
<evidence type="ECO:0000256" key="3">
    <source>
        <dbReference type="SAM" id="Coils"/>
    </source>
</evidence>
<evidence type="ECO:0000313" key="8">
    <source>
        <dbReference type="EMBL" id="TRW92900.1"/>
    </source>
</evidence>
<feature type="coiled-coil region" evidence="3">
    <location>
        <begin position="154"/>
        <end position="181"/>
    </location>
</feature>
<dbReference type="InterPro" id="IPR051909">
    <property type="entry name" value="MFP_Cation_Efflux"/>
</dbReference>
<dbReference type="PROSITE" id="PS51257">
    <property type="entry name" value="PROKAR_LIPOPROTEIN"/>
    <property type="match status" value="1"/>
</dbReference>
<evidence type="ECO:0000259" key="6">
    <source>
        <dbReference type="Pfam" id="PF25967"/>
    </source>
</evidence>
<dbReference type="RefSeq" id="WP_127028570.1">
    <property type="nucleotide sequence ID" value="NZ_RYFG02000105.1"/>
</dbReference>
<feature type="signal peptide" evidence="4">
    <location>
        <begin position="1"/>
        <end position="22"/>
    </location>
</feature>
<organism evidence="8 9">
    <name type="scientific">Candidatus Methylobacter oryzae</name>
    <dbReference type="NCBI Taxonomy" id="2497749"/>
    <lineage>
        <taxon>Bacteria</taxon>
        <taxon>Pseudomonadati</taxon>
        <taxon>Pseudomonadota</taxon>
        <taxon>Gammaproteobacteria</taxon>
        <taxon>Methylococcales</taxon>
        <taxon>Methylococcaceae</taxon>
        <taxon>Methylobacter</taxon>
    </lineage>
</organism>
<evidence type="ECO:0000256" key="4">
    <source>
        <dbReference type="SAM" id="SignalP"/>
    </source>
</evidence>
<comment type="similarity">
    <text evidence="1">Belongs to the membrane fusion protein (MFP) (TC 8.A.1) family.</text>
</comment>
<feature type="domain" description="CzcB-like barrel-sandwich hybrid" evidence="7">
    <location>
        <begin position="79"/>
        <end position="223"/>
    </location>
</feature>
<dbReference type="SUPFAM" id="SSF111369">
    <property type="entry name" value="HlyD-like secretion proteins"/>
    <property type="match status" value="1"/>
</dbReference>
<dbReference type="Pfam" id="PF25973">
    <property type="entry name" value="BSH_CzcB"/>
    <property type="match status" value="1"/>
</dbReference>
<evidence type="ECO:0000256" key="1">
    <source>
        <dbReference type="ARBA" id="ARBA00009477"/>
    </source>
</evidence>
<dbReference type="InterPro" id="IPR058627">
    <property type="entry name" value="MdtA-like_C"/>
</dbReference>
<reference evidence="8 9" key="1">
    <citation type="journal article" date="2019" name="Antonie Van Leeuwenhoek">
        <title>Description of 'Ca. Methylobacter oryzae' KRF1, a novel species from the environmentally important Methylobacter clade 2.</title>
        <authorList>
            <person name="Khatri K."/>
            <person name="Mohite J.A."/>
            <person name="Pandit P.S."/>
            <person name="Bahulikar R."/>
            <person name="Rahalkar M.C."/>
        </authorList>
    </citation>
    <scope>NUCLEOTIDE SEQUENCE [LARGE SCALE GENOMIC DNA]</scope>
    <source>
        <strain evidence="8 9">KRF1</strain>
    </source>
</reference>
<feature type="chain" id="PRO_5047429041" evidence="4">
    <location>
        <begin position="23"/>
        <end position="384"/>
    </location>
</feature>
<dbReference type="Pfam" id="PF25954">
    <property type="entry name" value="Beta-barrel_RND_2"/>
    <property type="match status" value="1"/>
</dbReference>
<dbReference type="Gene3D" id="1.10.287.470">
    <property type="entry name" value="Helix hairpin bin"/>
    <property type="match status" value="1"/>
</dbReference>
<keyword evidence="3" id="KW-0175">Coiled coil</keyword>
<comment type="caution">
    <text evidence="8">The sequence shown here is derived from an EMBL/GenBank/DDBJ whole genome shotgun (WGS) entry which is preliminary data.</text>
</comment>
<evidence type="ECO:0000313" key="9">
    <source>
        <dbReference type="Proteomes" id="UP000733744"/>
    </source>
</evidence>
<feature type="domain" description="Multidrug resistance protein MdtA-like C-terminal permuted SH3" evidence="6">
    <location>
        <begin position="308"/>
        <end position="366"/>
    </location>
</feature>
<gene>
    <name evidence="8" type="ORF">EKO24_014165</name>
</gene>
<evidence type="ECO:0000259" key="5">
    <source>
        <dbReference type="Pfam" id="PF25954"/>
    </source>
</evidence>
<sequence>MNMKFFSPVRLAAGLLGLSLLACQPDNKQQRPAPKPPKNEVFLSPNSPKRNYIKEAVVEPVRRPLMEPVTGKISYDETRTARVSSPIAGRVTGSIATLGAHVKAGDTLAALDSPELGQAQSDYAGATADLKLAERAFQRMMELYKHGIAPRKDQEQAQDSLARARSEAERAKLRLANLGVRTGRTDNRFALQTPIAGVVTERNINPGMEIRPDLADPLFVISDLSSLWVQMDIFEKNLGLIRSGAQVQVRVPAYPNEVFTATVSHIGQVVDEATRTVKVRCSLSNDDLRLLPAMYAAIEVQSAPDDKAVVVPLTALFTEEESDWVYVDIGDYHYQKRPVKAGLRLKDRAVIQEGLNPGEHLVIDGALLLRTEQDSEQQSGEGEL</sequence>
<dbReference type="Gene3D" id="2.40.420.20">
    <property type="match status" value="1"/>
</dbReference>
<name>A0ABY3C8P6_9GAMM</name>
<dbReference type="NCBIfam" id="TIGR01730">
    <property type="entry name" value="RND_mfp"/>
    <property type="match status" value="1"/>
</dbReference>